<reference evidence="4 5" key="2">
    <citation type="submission" date="2015-05" db="EMBL/GenBank/DDBJ databases">
        <title>Distinctive expansion of gene families associated with plant cell wall degradation and secondary metabolism in the genomes of grapevine trunk pathogens.</title>
        <authorList>
            <person name="Lawrence D.P."/>
            <person name="Travadon R."/>
            <person name="Rolshausen P.E."/>
            <person name="Baumgartner K."/>
        </authorList>
    </citation>
    <scope>NUCLEOTIDE SEQUENCE [LARGE SCALE GENOMIC DNA]</scope>
    <source>
        <strain evidence="4">DS831</strain>
    </source>
</reference>
<reference evidence="4 5" key="1">
    <citation type="submission" date="2015-03" db="EMBL/GenBank/DDBJ databases">
        <authorList>
            <person name="Morales-Cruz A."/>
            <person name="Amrine K.C."/>
            <person name="Cantu D."/>
        </authorList>
    </citation>
    <scope>NUCLEOTIDE SEQUENCE [LARGE SCALE GENOMIC DNA]</scope>
    <source>
        <strain evidence="4">DS831</strain>
    </source>
</reference>
<accession>A0A0G2FS44</accession>
<dbReference type="AlphaFoldDB" id="A0A0G2FS44"/>
<sequence>MAQQSLKNVLVVGAGGNVARSAIKALLQENFTVTGLTRDSSTATLPDGVRHLRSDFSGPSLVEAFQGQDAVISTVSSITPAGALSIQKSLIDAAIAAGVKVFIPSEFGVDTSDRSAPEKIPFLADKIDTVDYLRTQQDKISWTVLCTGAIFDWGFNIPGFGGWNLAARTVTIFDGGDIPYEATNLDQVGRAIAKILKKPELTKNQHVYVNSFTVTQNEILRALEKSTGAKFTVSEGTVSELWEGGAAKVREGQPFGALDMIAGTFYGNEKLARFSITKGLWNERLGLPQENLEEFVRAQLASKL</sequence>
<evidence type="ECO:0000256" key="2">
    <source>
        <dbReference type="ARBA" id="ARBA00023002"/>
    </source>
</evidence>
<proteinExistence type="predicted"/>
<organism evidence="4 5">
    <name type="scientific">Diplodia seriata</name>
    <dbReference type="NCBI Taxonomy" id="420778"/>
    <lineage>
        <taxon>Eukaryota</taxon>
        <taxon>Fungi</taxon>
        <taxon>Dikarya</taxon>
        <taxon>Ascomycota</taxon>
        <taxon>Pezizomycotina</taxon>
        <taxon>Dothideomycetes</taxon>
        <taxon>Dothideomycetes incertae sedis</taxon>
        <taxon>Botryosphaeriales</taxon>
        <taxon>Botryosphaeriaceae</taxon>
        <taxon>Diplodia</taxon>
    </lineage>
</organism>
<feature type="domain" description="NmrA-like" evidence="3">
    <location>
        <begin position="7"/>
        <end position="237"/>
    </location>
</feature>
<evidence type="ECO:0000259" key="3">
    <source>
        <dbReference type="Pfam" id="PF05368"/>
    </source>
</evidence>
<keyword evidence="2" id="KW-0560">Oxidoreductase</keyword>
<dbReference type="Gene3D" id="3.40.50.720">
    <property type="entry name" value="NAD(P)-binding Rossmann-like Domain"/>
    <property type="match status" value="1"/>
</dbReference>
<evidence type="ECO:0000313" key="5">
    <source>
        <dbReference type="Proteomes" id="UP000034182"/>
    </source>
</evidence>
<dbReference type="GO" id="GO:0016491">
    <property type="term" value="F:oxidoreductase activity"/>
    <property type="evidence" value="ECO:0007669"/>
    <property type="project" value="UniProtKB-KW"/>
</dbReference>
<keyword evidence="1" id="KW-0521">NADP</keyword>
<dbReference type="Pfam" id="PF05368">
    <property type="entry name" value="NmrA"/>
    <property type="match status" value="1"/>
</dbReference>
<dbReference type="SUPFAM" id="SSF51735">
    <property type="entry name" value="NAD(P)-binding Rossmann-fold domains"/>
    <property type="match status" value="1"/>
</dbReference>
<dbReference type="InterPro" id="IPR036291">
    <property type="entry name" value="NAD(P)-bd_dom_sf"/>
</dbReference>
<evidence type="ECO:0000256" key="1">
    <source>
        <dbReference type="ARBA" id="ARBA00022857"/>
    </source>
</evidence>
<dbReference type="InterPro" id="IPR045312">
    <property type="entry name" value="PCBER-like"/>
</dbReference>
<dbReference type="CDD" id="cd05259">
    <property type="entry name" value="PCBER_SDR_a"/>
    <property type="match status" value="1"/>
</dbReference>
<dbReference type="Proteomes" id="UP000034182">
    <property type="component" value="Unassembled WGS sequence"/>
</dbReference>
<dbReference type="PANTHER" id="PTHR47706:SF10">
    <property type="entry name" value="NMRA-LIKE DOMAIN-CONTAINING PROTEIN"/>
    <property type="match status" value="1"/>
</dbReference>
<dbReference type="EMBL" id="LAQI01000216">
    <property type="protein sequence ID" value="KKY14748.1"/>
    <property type="molecule type" value="Genomic_DNA"/>
</dbReference>
<name>A0A0G2FS44_9PEZI</name>
<dbReference type="InterPro" id="IPR051609">
    <property type="entry name" value="NmrA/Isoflavone_reductase-like"/>
</dbReference>
<protein>
    <submittedName>
        <fullName evidence="4">Putative isoflavone reductase family protein</fullName>
    </submittedName>
</protein>
<comment type="caution">
    <text evidence="4">The sequence shown here is derived from an EMBL/GenBank/DDBJ whole genome shotgun (WGS) entry which is preliminary data.</text>
</comment>
<evidence type="ECO:0000313" key="4">
    <source>
        <dbReference type="EMBL" id="KKY14748.1"/>
    </source>
</evidence>
<dbReference type="InterPro" id="IPR008030">
    <property type="entry name" value="NmrA-like"/>
</dbReference>
<dbReference type="PANTHER" id="PTHR47706">
    <property type="entry name" value="NMRA-LIKE FAMILY PROTEIN"/>
    <property type="match status" value="1"/>
</dbReference>
<gene>
    <name evidence="4" type="ORF">UCDDS831_g08025</name>
</gene>